<evidence type="ECO:0000313" key="1">
    <source>
        <dbReference type="EMBL" id="MBB6674163.1"/>
    </source>
</evidence>
<gene>
    <name evidence="1" type="ORF">H7C19_26120</name>
</gene>
<evidence type="ECO:0000313" key="2">
    <source>
        <dbReference type="Proteomes" id="UP000547209"/>
    </source>
</evidence>
<dbReference type="AlphaFoldDB" id="A0A7X0RUY5"/>
<dbReference type="Pfam" id="PF21835">
    <property type="entry name" value="YIEGIA_cap"/>
    <property type="match status" value="1"/>
</dbReference>
<dbReference type="InterPro" id="IPR054055">
    <property type="entry name" value="YpzH"/>
</dbReference>
<reference evidence="1 2" key="1">
    <citation type="submission" date="2020-08" db="EMBL/GenBank/DDBJ databases">
        <title>Cohnella phylogeny.</title>
        <authorList>
            <person name="Dunlap C."/>
        </authorList>
    </citation>
    <scope>NUCLEOTIDE SEQUENCE [LARGE SCALE GENOMIC DNA]</scope>
    <source>
        <strain evidence="1 2">DSM 28246</strain>
    </source>
</reference>
<accession>A0A7X0RUY5</accession>
<comment type="caution">
    <text evidence="1">The sequence shown here is derived from an EMBL/GenBank/DDBJ whole genome shotgun (WGS) entry which is preliminary data.</text>
</comment>
<protein>
    <submittedName>
        <fullName evidence="1">Uncharacterized protein</fullName>
    </submittedName>
</protein>
<proteinExistence type="predicted"/>
<name>A0A7X0RUY5_9BACL</name>
<organism evidence="1 2">
    <name type="scientific">Cohnella nanjingensis</name>
    <dbReference type="NCBI Taxonomy" id="1387779"/>
    <lineage>
        <taxon>Bacteria</taxon>
        <taxon>Bacillati</taxon>
        <taxon>Bacillota</taxon>
        <taxon>Bacilli</taxon>
        <taxon>Bacillales</taxon>
        <taxon>Paenibacillaceae</taxon>
        <taxon>Cohnella</taxon>
    </lineage>
</organism>
<keyword evidence="2" id="KW-1185">Reference proteome</keyword>
<dbReference type="RefSeq" id="WP_185672020.1">
    <property type="nucleotide sequence ID" value="NZ_JACJVP010000044.1"/>
</dbReference>
<dbReference type="EMBL" id="JACJVP010000044">
    <property type="protein sequence ID" value="MBB6674163.1"/>
    <property type="molecule type" value="Genomic_DNA"/>
</dbReference>
<sequence>MAKIVAVFTSERQEVAGGAPIFIADDPAELQRLANLAEKILDCNAHQLTEGLYIIVDHRASE</sequence>
<dbReference type="Proteomes" id="UP000547209">
    <property type="component" value="Unassembled WGS sequence"/>
</dbReference>